<dbReference type="SMART" id="SM00226">
    <property type="entry name" value="LMWPc"/>
    <property type="match status" value="1"/>
</dbReference>
<accession>A0A1R4ER62</accession>
<keyword evidence="3 7" id="KW-0378">Hydrolase</keyword>
<feature type="active site" description="Proton donor" evidence="5">
    <location>
        <position position="136"/>
    </location>
</feature>
<dbReference type="GeneID" id="303171661"/>
<reference evidence="7 8" key="1">
    <citation type="submission" date="2017-02" db="EMBL/GenBank/DDBJ databases">
        <authorList>
            <person name="Peterson S.W."/>
        </authorList>
    </citation>
    <scope>NUCLEOTIDE SEQUENCE [LARGE SCALE GENOMIC DNA]</scope>
    <source>
        <strain evidence="7 8">LMG 22410</strain>
    </source>
</reference>
<name>A0A1R4ER62_9MICO</name>
<evidence type="ECO:0000259" key="6">
    <source>
        <dbReference type="SMART" id="SM00226"/>
    </source>
</evidence>
<evidence type="ECO:0000313" key="8">
    <source>
        <dbReference type="Proteomes" id="UP000195787"/>
    </source>
</evidence>
<evidence type="ECO:0000313" key="7">
    <source>
        <dbReference type="EMBL" id="SJM46184.1"/>
    </source>
</evidence>
<dbReference type="RefSeq" id="WP_200810017.1">
    <property type="nucleotide sequence ID" value="NZ_FUHU01000003.1"/>
</dbReference>
<gene>
    <name evidence="7" type="ORF">CZ674_00350</name>
</gene>
<dbReference type="Gene3D" id="3.40.50.2300">
    <property type="match status" value="1"/>
</dbReference>
<evidence type="ECO:0000256" key="2">
    <source>
        <dbReference type="ARBA" id="ARBA00013064"/>
    </source>
</evidence>
<evidence type="ECO:0000256" key="5">
    <source>
        <dbReference type="PIRSR" id="PIRSR617867-1"/>
    </source>
</evidence>
<dbReference type="Proteomes" id="UP000195787">
    <property type="component" value="Unassembled WGS sequence"/>
</dbReference>
<dbReference type="PRINTS" id="PR00719">
    <property type="entry name" value="LMWPTPASE"/>
</dbReference>
<dbReference type="AlphaFoldDB" id="A0A1R4ER62"/>
<evidence type="ECO:0000256" key="4">
    <source>
        <dbReference type="ARBA" id="ARBA00022912"/>
    </source>
</evidence>
<dbReference type="InterPro" id="IPR023485">
    <property type="entry name" value="Ptyr_pPase"/>
</dbReference>
<dbReference type="Pfam" id="PF01451">
    <property type="entry name" value="LMWPc"/>
    <property type="match status" value="1"/>
</dbReference>
<feature type="active site" evidence="5">
    <location>
        <position position="25"/>
    </location>
</feature>
<proteinExistence type="inferred from homology"/>
<organism evidence="7 8">
    <name type="scientific">Agrococcus casei LMG 22410</name>
    <dbReference type="NCBI Taxonomy" id="1255656"/>
    <lineage>
        <taxon>Bacteria</taxon>
        <taxon>Bacillati</taxon>
        <taxon>Actinomycetota</taxon>
        <taxon>Actinomycetes</taxon>
        <taxon>Micrococcales</taxon>
        <taxon>Microbacteriaceae</taxon>
        <taxon>Agrococcus</taxon>
    </lineage>
</organism>
<sequence length="182" mass="20328">MTLERQLAESDAFRIAFVCTGNICRSPMAEAVLRARAEKKGVSDRLIVASGGIGDYHVGEPADPRTLRALAGIGLNAEGHRAKRFQRDWFDLFDLVIALDRGQERVLLTMATPEQKSKIKLLMSFEHDAETLDVPDPYYSDEEFFVDVLHQIESASRRLFKQIKPALRAPTPANGSNTQEQA</sequence>
<dbReference type="PANTHER" id="PTHR11717:SF7">
    <property type="entry name" value="LOW MOLECULAR WEIGHT PHOSPHOTYROSINE PROTEIN PHOSPHATASE"/>
    <property type="match status" value="1"/>
</dbReference>
<keyword evidence="4" id="KW-0904">Protein phosphatase</keyword>
<feature type="active site" evidence="5">
    <location>
        <position position="19"/>
    </location>
</feature>
<dbReference type="InterPro" id="IPR036196">
    <property type="entry name" value="Ptyr_pPase_sf"/>
</dbReference>
<dbReference type="EMBL" id="FUHU01000003">
    <property type="protein sequence ID" value="SJM46184.1"/>
    <property type="molecule type" value="Genomic_DNA"/>
</dbReference>
<dbReference type="InterPro" id="IPR050438">
    <property type="entry name" value="LMW_PTPase"/>
</dbReference>
<dbReference type="EC" id="3.1.3.48" evidence="2"/>
<dbReference type="CDD" id="cd16343">
    <property type="entry name" value="LMWPTP"/>
    <property type="match status" value="1"/>
</dbReference>
<protein>
    <recommendedName>
        <fullName evidence="2">protein-tyrosine-phosphatase</fullName>
        <ecNumber evidence="2">3.1.3.48</ecNumber>
    </recommendedName>
</protein>
<comment type="similarity">
    <text evidence="1">Belongs to the low molecular weight phosphotyrosine protein phosphatase family.</text>
</comment>
<dbReference type="PANTHER" id="PTHR11717">
    <property type="entry name" value="LOW MOLECULAR WEIGHT PROTEIN TYROSINE PHOSPHATASE"/>
    <property type="match status" value="1"/>
</dbReference>
<keyword evidence="8" id="KW-1185">Reference proteome</keyword>
<evidence type="ECO:0000256" key="1">
    <source>
        <dbReference type="ARBA" id="ARBA00011063"/>
    </source>
</evidence>
<dbReference type="InterPro" id="IPR017867">
    <property type="entry name" value="Tyr_phospatase_low_mol_wt"/>
</dbReference>
<evidence type="ECO:0000256" key="3">
    <source>
        <dbReference type="ARBA" id="ARBA00022801"/>
    </source>
</evidence>
<dbReference type="SUPFAM" id="SSF52788">
    <property type="entry name" value="Phosphotyrosine protein phosphatases I"/>
    <property type="match status" value="1"/>
</dbReference>
<feature type="domain" description="Phosphotyrosine protein phosphatase I" evidence="6">
    <location>
        <begin position="13"/>
        <end position="162"/>
    </location>
</feature>
<dbReference type="GO" id="GO:0004725">
    <property type="term" value="F:protein tyrosine phosphatase activity"/>
    <property type="evidence" value="ECO:0007669"/>
    <property type="project" value="UniProtKB-EC"/>
</dbReference>